<feature type="compositionally biased region" description="Basic and acidic residues" evidence="4">
    <location>
        <begin position="443"/>
        <end position="461"/>
    </location>
</feature>
<organism evidence="6 7">
    <name type="scientific">Calicophoron daubneyi</name>
    <name type="common">Rumen fluke</name>
    <name type="synonym">Paramphistomum daubneyi</name>
    <dbReference type="NCBI Taxonomy" id="300641"/>
    <lineage>
        <taxon>Eukaryota</taxon>
        <taxon>Metazoa</taxon>
        <taxon>Spiralia</taxon>
        <taxon>Lophotrochozoa</taxon>
        <taxon>Platyhelminthes</taxon>
        <taxon>Trematoda</taxon>
        <taxon>Digenea</taxon>
        <taxon>Plagiorchiida</taxon>
        <taxon>Pronocephalata</taxon>
        <taxon>Paramphistomoidea</taxon>
        <taxon>Paramphistomidae</taxon>
        <taxon>Calicophoron</taxon>
    </lineage>
</organism>
<gene>
    <name evidence="6" type="ORF">CDAUBV1_LOCUS1378</name>
</gene>
<evidence type="ECO:0000313" key="7">
    <source>
        <dbReference type="Proteomes" id="UP001497525"/>
    </source>
</evidence>
<keyword evidence="2" id="KW-0862">Zinc</keyword>
<feature type="compositionally biased region" description="Pro residues" evidence="4">
    <location>
        <begin position="391"/>
        <end position="400"/>
    </location>
</feature>
<protein>
    <recommendedName>
        <fullName evidence="5">RING-type domain-containing protein</fullName>
    </recommendedName>
</protein>
<reference evidence="6" key="1">
    <citation type="submission" date="2024-06" db="EMBL/GenBank/DDBJ databases">
        <authorList>
            <person name="Liu X."/>
            <person name="Lenzi L."/>
            <person name="Haldenby T S."/>
            <person name="Uol C."/>
        </authorList>
    </citation>
    <scope>NUCLEOTIDE SEQUENCE</scope>
</reference>
<dbReference type="SUPFAM" id="SSF57850">
    <property type="entry name" value="RING/U-box"/>
    <property type="match status" value="1"/>
</dbReference>
<feature type="region of interest" description="Disordered" evidence="4">
    <location>
        <begin position="389"/>
        <end position="461"/>
    </location>
</feature>
<dbReference type="Gene3D" id="3.30.40.10">
    <property type="entry name" value="Zinc/RING finger domain, C3HC4 (zinc finger)"/>
    <property type="match status" value="1"/>
</dbReference>
<dbReference type="GO" id="GO:0003676">
    <property type="term" value="F:nucleic acid binding"/>
    <property type="evidence" value="ECO:0007669"/>
    <property type="project" value="InterPro"/>
</dbReference>
<dbReference type="AlphaFoldDB" id="A0AAV2T2Z3"/>
<dbReference type="PROSITE" id="PS50089">
    <property type="entry name" value="ZF_RING_2"/>
    <property type="match status" value="1"/>
</dbReference>
<dbReference type="InterPro" id="IPR012337">
    <property type="entry name" value="RNaseH-like_sf"/>
</dbReference>
<dbReference type="SUPFAM" id="SSF53098">
    <property type="entry name" value="Ribonuclease H-like"/>
    <property type="match status" value="1"/>
</dbReference>
<keyword evidence="1 3" id="KW-0479">Metal-binding</keyword>
<evidence type="ECO:0000313" key="6">
    <source>
        <dbReference type="EMBL" id="CAL5129922.1"/>
    </source>
</evidence>
<feature type="compositionally biased region" description="Polar residues" evidence="4">
    <location>
        <begin position="433"/>
        <end position="442"/>
    </location>
</feature>
<evidence type="ECO:0000256" key="4">
    <source>
        <dbReference type="SAM" id="MobiDB-lite"/>
    </source>
</evidence>
<dbReference type="PANTHER" id="PTHR37984:SF5">
    <property type="entry name" value="PROTEIN NYNRIN-LIKE"/>
    <property type="match status" value="1"/>
</dbReference>
<accession>A0AAV2T2Z3</accession>
<evidence type="ECO:0000256" key="2">
    <source>
        <dbReference type="ARBA" id="ARBA00022833"/>
    </source>
</evidence>
<name>A0AAV2T2Z3_CALDB</name>
<comment type="caution">
    <text evidence="6">The sequence shown here is derived from an EMBL/GenBank/DDBJ whole genome shotgun (WGS) entry which is preliminary data.</text>
</comment>
<dbReference type="InterPro" id="IPR001841">
    <property type="entry name" value="Znf_RING"/>
</dbReference>
<evidence type="ECO:0000256" key="1">
    <source>
        <dbReference type="ARBA" id="ARBA00022771"/>
    </source>
</evidence>
<dbReference type="Proteomes" id="UP001497525">
    <property type="component" value="Unassembled WGS sequence"/>
</dbReference>
<dbReference type="InterPro" id="IPR036397">
    <property type="entry name" value="RNaseH_sf"/>
</dbReference>
<dbReference type="InterPro" id="IPR013083">
    <property type="entry name" value="Znf_RING/FYVE/PHD"/>
</dbReference>
<dbReference type="InterPro" id="IPR050951">
    <property type="entry name" value="Retrovirus_Pol_polyprotein"/>
</dbReference>
<evidence type="ECO:0000256" key="3">
    <source>
        <dbReference type="PROSITE-ProRule" id="PRU00175"/>
    </source>
</evidence>
<feature type="domain" description="RING-type" evidence="5">
    <location>
        <begin position="24"/>
        <end position="64"/>
    </location>
</feature>
<sequence>MAEAQVRDQIVLLNYKKIDNILQCSICSERFREATCLPCMHTFCGRPCLVSIQGAGYTVCPYCREPFSYARIKRNLLVDNLVSLINQTASNLTECTECNRQVLRRYSCSHCGDNLCRDCCKQHFLQTRESLESYINKFMGEINMNNCDMLDEKTIHQGLLIRLGESLKCSLTSIQAYGEMWKEVTRNIPEISLEEISGELKSVEEETLSLKRRLGMEVDTRETHEKLDSRKAWDTVYAFYEIFREKYTFFIILDSISQWPELYQTGNTAPITAVAYLGEVFCRMGVPSTVVTTASAEFSSAIFADFCRNNGIRHVSRPNKNRFSNHFLTTFHRWVETVHENNLSEEAIQNFLLDYRSSVCPDLPEECTPAEKLIGRKLRVNVRLRDFTFQPPSPQYPPHPLSRHGTIPAPPPFNMAPRSAPHRRKRVDRSSMRVHNQTNTSKTDGKMPRKKRTEAEDPVIHESENLKAFDGSSLIYEDGTVVSLDDIKPKFVASTPSQKKAPAEL</sequence>
<dbReference type="GO" id="GO:0008270">
    <property type="term" value="F:zinc ion binding"/>
    <property type="evidence" value="ECO:0007669"/>
    <property type="project" value="UniProtKB-KW"/>
</dbReference>
<keyword evidence="1 3" id="KW-0863">Zinc-finger</keyword>
<dbReference type="PANTHER" id="PTHR37984">
    <property type="entry name" value="PROTEIN CBG26694"/>
    <property type="match status" value="1"/>
</dbReference>
<proteinExistence type="predicted"/>
<dbReference type="Pfam" id="PF13920">
    <property type="entry name" value="zf-C3HC4_3"/>
    <property type="match status" value="1"/>
</dbReference>
<dbReference type="EMBL" id="CAXLJL010000056">
    <property type="protein sequence ID" value="CAL5129922.1"/>
    <property type="molecule type" value="Genomic_DNA"/>
</dbReference>
<dbReference type="Gene3D" id="3.30.420.10">
    <property type="entry name" value="Ribonuclease H-like superfamily/Ribonuclease H"/>
    <property type="match status" value="1"/>
</dbReference>
<evidence type="ECO:0000259" key="5">
    <source>
        <dbReference type="PROSITE" id="PS50089"/>
    </source>
</evidence>